<keyword evidence="2" id="KW-0813">Transport</keyword>
<dbReference type="SUPFAM" id="SSF49464">
    <property type="entry name" value="Carboxypeptidase regulatory domain-like"/>
    <property type="match status" value="1"/>
</dbReference>
<keyword evidence="1" id="KW-0732">Signal</keyword>
<feature type="domain" description="TonB-dependent receptor plug" evidence="3">
    <location>
        <begin position="223"/>
        <end position="330"/>
    </location>
</feature>
<evidence type="ECO:0000313" key="4">
    <source>
        <dbReference type="EMBL" id="GHB86654.1"/>
    </source>
</evidence>
<dbReference type="InterPro" id="IPR037066">
    <property type="entry name" value="Plug_dom_sf"/>
</dbReference>
<dbReference type="InterPro" id="IPR008969">
    <property type="entry name" value="CarboxyPept-like_regulatory"/>
</dbReference>
<comment type="caution">
    <text evidence="4">The sequence shown here is derived from an EMBL/GenBank/DDBJ whole genome shotgun (WGS) entry which is preliminary data.</text>
</comment>
<dbReference type="EMBL" id="BMXF01000007">
    <property type="protein sequence ID" value="GHB86654.1"/>
    <property type="molecule type" value="Genomic_DNA"/>
</dbReference>
<dbReference type="SUPFAM" id="SSF56935">
    <property type="entry name" value="Porins"/>
    <property type="match status" value="1"/>
</dbReference>
<dbReference type="PANTHER" id="PTHR30069">
    <property type="entry name" value="TONB-DEPENDENT OUTER MEMBRANE RECEPTOR"/>
    <property type="match status" value="1"/>
</dbReference>
<gene>
    <name evidence="4" type="ORF">GCM10007390_47870</name>
</gene>
<evidence type="ECO:0000256" key="2">
    <source>
        <dbReference type="PROSITE-ProRule" id="PRU01360"/>
    </source>
</evidence>
<dbReference type="NCBIfam" id="TIGR04056">
    <property type="entry name" value="OMP_RagA_SusC"/>
    <property type="match status" value="1"/>
</dbReference>
<dbReference type="Pfam" id="PF13715">
    <property type="entry name" value="CarbopepD_reg_2"/>
    <property type="match status" value="1"/>
</dbReference>
<dbReference type="InterPro" id="IPR012910">
    <property type="entry name" value="Plug_dom"/>
</dbReference>
<reference evidence="4 5" key="1">
    <citation type="journal article" date="2014" name="Int. J. Syst. Evol. Microbiol.">
        <title>Complete genome sequence of Corynebacterium casei LMG S-19264T (=DSM 44701T), isolated from a smear-ripened cheese.</title>
        <authorList>
            <consortium name="US DOE Joint Genome Institute (JGI-PGF)"/>
            <person name="Walter F."/>
            <person name="Albersmeier A."/>
            <person name="Kalinowski J."/>
            <person name="Ruckert C."/>
        </authorList>
    </citation>
    <scope>NUCLEOTIDE SEQUENCE [LARGE SCALE GENOMIC DNA]</scope>
    <source>
        <strain evidence="4 5">KCTC 12866</strain>
    </source>
</reference>
<dbReference type="Pfam" id="PF07715">
    <property type="entry name" value="Plug"/>
    <property type="match status" value="1"/>
</dbReference>
<dbReference type="Gene3D" id="2.170.130.10">
    <property type="entry name" value="TonB-dependent receptor, plug domain"/>
    <property type="match status" value="1"/>
</dbReference>
<dbReference type="GO" id="GO:0015344">
    <property type="term" value="F:siderophore uptake transmembrane transporter activity"/>
    <property type="evidence" value="ECO:0007669"/>
    <property type="project" value="TreeGrafter"/>
</dbReference>
<evidence type="ECO:0000259" key="3">
    <source>
        <dbReference type="Pfam" id="PF07715"/>
    </source>
</evidence>
<dbReference type="PROSITE" id="PS52016">
    <property type="entry name" value="TONB_DEPENDENT_REC_3"/>
    <property type="match status" value="1"/>
</dbReference>
<keyword evidence="5" id="KW-1185">Reference proteome</keyword>
<proteinExistence type="inferred from homology"/>
<evidence type="ECO:0000256" key="1">
    <source>
        <dbReference type="ARBA" id="ARBA00022729"/>
    </source>
</evidence>
<dbReference type="NCBIfam" id="TIGR04057">
    <property type="entry name" value="SusC_RagA_signa"/>
    <property type="match status" value="1"/>
</dbReference>
<dbReference type="FunFam" id="2.170.130.10:FF:000003">
    <property type="entry name" value="SusC/RagA family TonB-linked outer membrane protein"/>
    <property type="match status" value="1"/>
</dbReference>
<dbReference type="AlphaFoldDB" id="A0A8J3GC83"/>
<evidence type="ECO:0000313" key="5">
    <source>
        <dbReference type="Proteomes" id="UP000598271"/>
    </source>
</evidence>
<dbReference type="InterPro" id="IPR039426">
    <property type="entry name" value="TonB-dep_rcpt-like"/>
</dbReference>
<dbReference type="Proteomes" id="UP000598271">
    <property type="component" value="Unassembled WGS sequence"/>
</dbReference>
<sequence length="519" mass="56827">MATNWQKPKIQNSIQENANSVALFLHRLELVHKVNFVYQKELVEGKQMPFSVNENDQVESILKRLLPPLNLRYKKLKGGGYTILPSQKAKSASVDALEPRIREGQKTTIELLDGRPGQPLLSNLLPTLVSIQVTGHVLDETTSEALPGVSVLLRGTQSGVTTDANGRFTISVPDKNAVLVFSYVGFVKQEVTVGNTTSLNIQLKADTKSLEEVVVVGFGTQKKINATGAIASMGTKELVQSPVANVSNSLVGRLPGLFATQGGGEPGNDASKLRIRGVGTFSGNTDPLTMVDGIQIDNINNIDPNEIESVTILKDASSTAVYGIRGANGVVIITTKRGKSGPPKISYTFNQGFNSFTDKREMMNSADYATNFNEAIRADTYVNGNVYVPRYTPEDIELYRNGTDPIFYPSVDWAAEMFKKVSTQSQHNVNISGGQNKVKYFVSAGFFNQEGLFKDTQDLVDGFSPQSTYRRYNVRSNFNFELTKRLKMSLDLSSQTEIRSGNNGSSTERVLVHPFLSSS</sequence>
<keyword evidence="2" id="KW-0998">Cell outer membrane</keyword>
<dbReference type="Gene3D" id="2.60.40.1120">
    <property type="entry name" value="Carboxypeptidase-like, regulatory domain"/>
    <property type="match status" value="1"/>
</dbReference>
<keyword evidence="2" id="KW-1134">Transmembrane beta strand</keyword>
<keyword evidence="2" id="KW-0472">Membrane</keyword>
<protein>
    <recommendedName>
        <fullName evidence="3">TonB-dependent receptor plug domain-containing protein</fullName>
    </recommendedName>
</protein>
<comment type="similarity">
    <text evidence="2">Belongs to the TonB-dependent receptor family.</text>
</comment>
<dbReference type="InterPro" id="IPR023997">
    <property type="entry name" value="TonB-dep_OMP_SusC/RagA_CS"/>
</dbReference>
<dbReference type="GO" id="GO:0044718">
    <property type="term" value="P:siderophore transmembrane transport"/>
    <property type="evidence" value="ECO:0007669"/>
    <property type="project" value="TreeGrafter"/>
</dbReference>
<dbReference type="GO" id="GO:0009279">
    <property type="term" value="C:cell outer membrane"/>
    <property type="evidence" value="ECO:0007669"/>
    <property type="project" value="UniProtKB-SubCell"/>
</dbReference>
<comment type="subcellular location">
    <subcellularLocation>
        <location evidence="2">Cell outer membrane</location>
        <topology evidence="2">Multi-pass membrane protein</topology>
    </subcellularLocation>
</comment>
<organism evidence="4 5">
    <name type="scientific">Persicitalea jodogahamensis</name>
    <dbReference type="NCBI Taxonomy" id="402147"/>
    <lineage>
        <taxon>Bacteria</taxon>
        <taxon>Pseudomonadati</taxon>
        <taxon>Bacteroidota</taxon>
        <taxon>Cytophagia</taxon>
        <taxon>Cytophagales</taxon>
        <taxon>Spirosomataceae</taxon>
        <taxon>Persicitalea</taxon>
    </lineage>
</organism>
<dbReference type="InterPro" id="IPR023996">
    <property type="entry name" value="TonB-dep_OMP_SusC/RagA"/>
</dbReference>
<keyword evidence="2" id="KW-0812">Transmembrane</keyword>
<accession>A0A8J3GC83</accession>
<dbReference type="PANTHER" id="PTHR30069:SF29">
    <property type="entry name" value="HEMOGLOBIN AND HEMOGLOBIN-HAPTOGLOBIN-BINDING PROTEIN 1-RELATED"/>
    <property type="match status" value="1"/>
</dbReference>
<name>A0A8J3GC83_9BACT</name>